<sequence length="156" mass="16703">MIEATEFRKALGRFATGIAIVTTMDDRDAPVGLTVNSFNSVSLDPPLVLWSLDKSSNQMDAFCSSGFYGVSILAHDQQLASNLFAAMAEDRFEKVEWSAGQTGAPLIDGALARIDCKTEQIIEGGDHVILLGRVVDIAVSEGDPLVYYGGGYRALA</sequence>
<dbReference type="STRING" id="655353.SAMN04488056_104269"/>
<evidence type="ECO:0000313" key="3">
    <source>
        <dbReference type="EMBL" id="SFO28895.1"/>
    </source>
</evidence>
<dbReference type="GO" id="GO:0010181">
    <property type="term" value="F:FMN binding"/>
    <property type="evidence" value="ECO:0007669"/>
    <property type="project" value="InterPro"/>
</dbReference>
<evidence type="ECO:0000256" key="1">
    <source>
        <dbReference type="ARBA" id="ARBA00023002"/>
    </source>
</evidence>
<dbReference type="Gene3D" id="2.30.110.10">
    <property type="entry name" value="Electron Transport, Fmn-binding Protein, Chain A"/>
    <property type="match status" value="1"/>
</dbReference>
<dbReference type="InterPro" id="IPR050268">
    <property type="entry name" value="NADH-dep_flavin_reductase"/>
</dbReference>
<name>A0A1I5FYQ2_9HYPH</name>
<accession>A0A1I5FYQ2</accession>
<dbReference type="InterPro" id="IPR012349">
    <property type="entry name" value="Split_barrel_FMN-bd"/>
</dbReference>
<organism evidence="3 4">
    <name type="scientific">Cohaesibacter marisflavi</name>
    <dbReference type="NCBI Taxonomy" id="655353"/>
    <lineage>
        <taxon>Bacteria</taxon>
        <taxon>Pseudomonadati</taxon>
        <taxon>Pseudomonadota</taxon>
        <taxon>Alphaproteobacteria</taxon>
        <taxon>Hyphomicrobiales</taxon>
        <taxon>Cohaesibacteraceae</taxon>
    </lineage>
</organism>
<dbReference type="AlphaFoldDB" id="A0A1I5FYQ2"/>
<dbReference type="OrthoDB" id="9792858at2"/>
<dbReference type="RefSeq" id="WP_090071815.1">
    <property type="nucleotide sequence ID" value="NZ_FOVR01000004.1"/>
</dbReference>
<dbReference type="Proteomes" id="UP000199236">
    <property type="component" value="Unassembled WGS sequence"/>
</dbReference>
<dbReference type="SMART" id="SM00903">
    <property type="entry name" value="Flavin_Reduct"/>
    <property type="match status" value="1"/>
</dbReference>
<dbReference type="SUPFAM" id="SSF50475">
    <property type="entry name" value="FMN-binding split barrel"/>
    <property type="match status" value="1"/>
</dbReference>
<dbReference type="PANTHER" id="PTHR30466">
    <property type="entry name" value="FLAVIN REDUCTASE"/>
    <property type="match status" value="1"/>
</dbReference>
<dbReference type="Pfam" id="PF01613">
    <property type="entry name" value="Flavin_Reduct"/>
    <property type="match status" value="1"/>
</dbReference>
<protein>
    <submittedName>
        <fullName evidence="3">NADH-FMN oxidoreductase RutF, flavin reductase (DIM6/NTAB) family</fullName>
    </submittedName>
</protein>
<evidence type="ECO:0000313" key="4">
    <source>
        <dbReference type="Proteomes" id="UP000199236"/>
    </source>
</evidence>
<dbReference type="EMBL" id="FOVR01000004">
    <property type="protein sequence ID" value="SFO28895.1"/>
    <property type="molecule type" value="Genomic_DNA"/>
</dbReference>
<dbReference type="GO" id="GO:0042602">
    <property type="term" value="F:riboflavin reductase (NADPH) activity"/>
    <property type="evidence" value="ECO:0007669"/>
    <property type="project" value="TreeGrafter"/>
</dbReference>
<dbReference type="InterPro" id="IPR002563">
    <property type="entry name" value="Flavin_Rdtase-like_dom"/>
</dbReference>
<keyword evidence="4" id="KW-1185">Reference proteome</keyword>
<gene>
    <name evidence="3" type="ORF">SAMN04488056_104269</name>
</gene>
<keyword evidence="1" id="KW-0560">Oxidoreductase</keyword>
<evidence type="ECO:0000259" key="2">
    <source>
        <dbReference type="SMART" id="SM00903"/>
    </source>
</evidence>
<proteinExistence type="predicted"/>
<reference evidence="3 4" key="1">
    <citation type="submission" date="2016-10" db="EMBL/GenBank/DDBJ databases">
        <authorList>
            <person name="de Groot N.N."/>
        </authorList>
    </citation>
    <scope>NUCLEOTIDE SEQUENCE [LARGE SCALE GENOMIC DNA]</scope>
    <source>
        <strain evidence="3 4">CGMCC 1.9157</strain>
    </source>
</reference>
<feature type="domain" description="Flavin reductase like" evidence="2">
    <location>
        <begin position="11"/>
        <end position="154"/>
    </location>
</feature>
<dbReference type="PANTHER" id="PTHR30466:SF1">
    <property type="entry name" value="FMN REDUCTASE (NADH) RUTF"/>
    <property type="match status" value="1"/>
</dbReference>